<reference evidence="1" key="1">
    <citation type="submission" date="2018-02" db="EMBL/GenBank/DDBJ databases">
        <title>Rhizophora mucronata_Transcriptome.</title>
        <authorList>
            <person name="Meera S.P."/>
            <person name="Sreeshan A."/>
            <person name="Augustine A."/>
        </authorList>
    </citation>
    <scope>NUCLEOTIDE SEQUENCE</scope>
    <source>
        <tissue evidence="1">Leaf</tissue>
    </source>
</reference>
<dbReference type="AlphaFoldDB" id="A0A2P2J6I4"/>
<keyword evidence="2" id="KW-0689">Ribosomal protein</keyword>
<dbReference type="EMBL" id="GGEC01008600">
    <property type="protein sequence ID" value="MBW89083.1"/>
    <property type="molecule type" value="Transcribed_RNA"/>
</dbReference>
<dbReference type="GO" id="GO:0005840">
    <property type="term" value="C:ribosome"/>
    <property type="evidence" value="ECO:0007669"/>
    <property type="project" value="UniProtKB-KW"/>
</dbReference>
<evidence type="ECO:0000313" key="2">
    <source>
        <dbReference type="EMBL" id="MBW89083.1"/>
    </source>
</evidence>
<protein>
    <submittedName>
        <fullName evidence="2">50S ribosomal protein L35</fullName>
    </submittedName>
</protein>
<accession>A0A2P2J6I4</accession>
<sequence>MVCSFRLSLCCTIWSKTRIHIAPCLLQSLFPFWDCSRNSCETMIRKINRVLINYNLAELSTMFQALQIIYFKLHQNTVESDGKLKYTL</sequence>
<organism evidence="1">
    <name type="scientific">Rhizophora mucronata</name>
    <name type="common">Asiatic mangrove</name>
    <dbReference type="NCBI Taxonomy" id="61149"/>
    <lineage>
        <taxon>Eukaryota</taxon>
        <taxon>Viridiplantae</taxon>
        <taxon>Streptophyta</taxon>
        <taxon>Embryophyta</taxon>
        <taxon>Tracheophyta</taxon>
        <taxon>Spermatophyta</taxon>
        <taxon>Magnoliopsida</taxon>
        <taxon>eudicotyledons</taxon>
        <taxon>Gunneridae</taxon>
        <taxon>Pentapetalae</taxon>
        <taxon>rosids</taxon>
        <taxon>fabids</taxon>
        <taxon>Malpighiales</taxon>
        <taxon>Rhizophoraceae</taxon>
        <taxon>Rhizophora</taxon>
    </lineage>
</organism>
<keyword evidence="2" id="KW-0687">Ribonucleoprotein</keyword>
<evidence type="ECO:0000313" key="1">
    <source>
        <dbReference type="EMBL" id="MBW89081.1"/>
    </source>
</evidence>
<proteinExistence type="predicted"/>
<dbReference type="EMBL" id="GGEC01008598">
    <property type="protein sequence ID" value="MBW89081.1"/>
    <property type="molecule type" value="Transcribed_RNA"/>
</dbReference>
<name>A0A2P2J6I4_RHIMU</name>